<comment type="similarity">
    <text evidence="2">Belongs to the glycosyl hydrolase 38 family.</text>
</comment>
<dbReference type="Pfam" id="PF01074">
    <property type="entry name" value="Glyco_hydro_38N"/>
    <property type="match status" value="1"/>
</dbReference>
<feature type="domain" description="Glycoside hydrolase family 38 N-terminal" evidence="8">
    <location>
        <begin position="212"/>
        <end position="300"/>
    </location>
</feature>
<dbReference type="InterPro" id="IPR011013">
    <property type="entry name" value="Gal_mutarotase_sf_dom"/>
</dbReference>
<proteinExistence type="inferred from homology"/>
<dbReference type="InterPro" id="IPR027291">
    <property type="entry name" value="Glyco_hydro_38_N_sf"/>
</dbReference>
<dbReference type="Gene3D" id="3.20.110.10">
    <property type="entry name" value="Glycoside hydrolase 38, N terminal domain"/>
    <property type="match status" value="1"/>
</dbReference>
<dbReference type="InterPro" id="IPR050843">
    <property type="entry name" value="Glycosyl_Hydrlase_38"/>
</dbReference>
<evidence type="ECO:0000256" key="6">
    <source>
        <dbReference type="ARBA" id="ARBA00023295"/>
    </source>
</evidence>
<accession>A0AAN8V143</accession>
<evidence type="ECO:0000256" key="1">
    <source>
        <dbReference type="ARBA" id="ARBA00001947"/>
    </source>
</evidence>
<dbReference type="SUPFAM" id="SSF74650">
    <property type="entry name" value="Galactose mutarotase-like"/>
    <property type="match status" value="1"/>
</dbReference>
<keyword evidence="5" id="KW-0862">Zinc</keyword>
<dbReference type="SUPFAM" id="SSF88688">
    <property type="entry name" value="Families 57/38 glycoside transferase middle domain"/>
    <property type="match status" value="1"/>
</dbReference>
<dbReference type="GO" id="GO:0030246">
    <property type="term" value="F:carbohydrate binding"/>
    <property type="evidence" value="ECO:0007669"/>
    <property type="project" value="InterPro"/>
</dbReference>
<feature type="region of interest" description="Disordered" evidence="7">
    <location>
        <begin position="174"/>
        <end position="200"/>
    </location>
</feature>
<sequence>MVYFQNLNTGLEDNGGSQEKATIEAEFLMRGILAPFPISDLKFFGNHSSGDIAGRDNSALLGERNGERTNAATGVANGDPRKRPLILQHLDGILDGLGVTQPDVQLHPVHVIRLPYCFTTSLSSPPTSSACSFLLFSGSASDRTAARAATDPPPITARVVPSIGPKTSAAAVARGGTARASVKSGRRSSSGWIRPDRPENSAELDNNDLFDYNVQERVNDFVAAAVSQANITRTNHIMWTMGTDLKYQYAHTWSWNMDKLIHCVNQDGHVDALYSTPSIYTDAKYATNESWPLKMGDFFPRKSGPTTKSLAGSLVIAQHHDAVSGTEKQLVADDYAKRLSMGYKEGPLLDEVHQSFNSWILHVGPIPIDDRIGKEVVTKKRKTMKNNKTFFADSSGHDFIERSRLGPASEPTCCRKLLLGTEMLRSFSPARQGSLVGRLFNGRTS</sequence>
<dbReference type="GO" id="GO:0004559">
    <property type="term" value="F:alpha-mannosidase activity"/>
    <property type="evidence" value="ECO:0007669"/>
    <property type="project" value="InterPro"/>
</dbReference>
<keyword evidence="3" id="KW-0479">Metal-binding</keyword>
<evidence type="ECO:0000313" key="9">
    <source>
        <dbReference type="EMBL" id="KAK6924609.1"/>
    </source>
</evidence>
<dbReference type="AlphaFoldDB" id="A0AAN8V143"/>
<dbReference type="PANTHER" id="PTHR11607:SF3">
    <property type="entry name" value="LYSOSOMAL ALPHA-MANNOSIDASE"/>
    <property type="match status" value="1"/>
</dbReference>
<gene>
    <name evidence="9" type="ORF">RJ641_008935</name>
</gene>
<name>A0AAN8V143_9MAGN</name>
<dbReference type="PANTHER" id="PTHR11607">
    <property type="entry name" value="ALPHA-MANNOSIDASE"/>
    <property type="match status" value="1"/>
</dbReference>
<comment type="caution">
    <text evidence="9">The sequence shown here is derived from an EMBL/GenBank/DDBJ whole genome shotgun (WGS) entry which is preliminary data.</text>
</comment>
<dbReference type="SUPFAM" id="SSF88713">
    <property type="entry name" value="Glycoside hydrolase/deacetylase"/>
    <property type="match status" value="1"/>
</dbReference>
<evidence type="ECO:0000256" key="4">
    <source>
        <dbReference type="ARBA" id="ARBA00022801"/>
    </source>
</evidence>
<keyword evidence="6" id="KW-0326">Glycosidase</keyword>
<evidence type="ECO:0000259" key="8">
    <source>
        <dbReference type="Pfam" id="PF01074"/>
    </source>
</evidence>
<dbReference type="GO" id="GO:0046872">
    <property type="term" value="F:metal ion binding"/>
    <property type="evidence" value="ECO:0007669"/>
    <property type="project" value="UniProtKB-KW"/>
</dbReference>
<dbReference type="GO" id="GO:0006013">
    <property type="term" value="P:mannose metabolic process"/>
    <property type="evidence" value="ECO:0007669"/>
    <property type="project" value="InterPro"/>
</dbReference>
<dbReference type="InterPro" id="IPR011330">
    <property type="entry name" value="Glyco_hydro/deAcase_b/a-brl"/>
</dbReference>
<dbReference type="Proteomes" id="UP001370490">
    <property type="component" value="Unassembled WGS sequence"/>
</dbReference>
<keyword evidence="4 9" id="KW-0378">Hydrolase</keyword>
<evidence type="ECO:0000313" key="10">
    <source>
        <dbReference type="Proteomes" id="UP001370490"/>
    </source>
</evidence>
<dbReference type="Gene3D" id="1.20.1270.50">
    <property type="entry name" value="Glycoside hydrolase family 38, central domain"/>
    <property type="match status" value="2"/>
</dbReference>
<evidence type="ECO:0000256" key="3">
    <source>
        <dbReference type="ARBA" id="ARBA00022723"/>
    </source>
</evidence>
<dbReference type="InterPro" id="IPR028995">
    <property type="entry name" value="Glyco_hydro_57/38_cen_sf"/>
</dbReference>
<dbReference type="EMBL" id="JBAMMX010000016">
    <property type="protein sequence ID" value="KAK6924609.1"/>
    <property type="molecule type" value="Genomic_DNA"/>
</dbReference>
<dbReference type="InterPro" id="IPR000602">
    <property type="entry name" value="Glyco_hydro_38_N"/>
</dbReference>
<dbReference type="FunFam" id="1.20.1270.50:FF:000003">
    <property type="entry name" value="Alpha-mannosidase"/>
    <property type="match status" value="1"/>
</dbReference>
<organism evidence="9 10">
    <name type="scientific">Dillenia turbinata</name>
    <dbReference type="NCBI Taxonomy" id="194707"/>
    <lineage>
        <taxon>Eukaryota</taxon>
        <taxon>Viridiplantae</taxon>
        <taxon>Streptophyta</taxon>
        <taxon>Embryophyta</taxon>
        <taxon>Tracheophyta</taxon>
        <taxon>Spermatophyta</taxon>
        <taxon>Magnoliopsida</taxon>
        <taxon>eudicotyledons</taxon>
        <taxon>Gunneridae</taxon>
        <taxon>Pentapetalae</taxon>
        <taxon>Dilleniales</taxon>
        <taxon>Dilleniaceae</taxon>
        <taxon>Dillenia</taxon>
    </lineage>
</organism>
<keyword evidence="10" id="KW-1185">Reference proteome</keyword>
<dbReference type="InterPro" id="IPR037094">
    <property type="entry name" value="Glyco_hydro_38_cen_sf"/>
</dbReference>
<evidence type="ECO:0000256" key="7">
    <source>
        <dbReference type="SAM" id="MobiDB-lite"/>
    </source>
</evidence>
<protein>
    <submittedName>
        <fullName evidence="9">Glycoside hydrolase family 38, N-terminal domain</fullName>
    </submittedName>
</protein>
<evidence type="ECO:0000256" key="5">
    <source>
        <dbReference type="ARBA" id="ARBA00022833"/>
    </source>
</evidence>
<evidence type="ECO:0000256" key="2">
    <source>
        <dbReference type="ARBA" id="ARBA00009792"/>
    </source>
</evidence>
<reference evidence="9 10" key="1">
    <citation type="submission" date="2023-12" db="EMBL/GenBank/DDBJ databases">
        <title>A high-quality genome assembly for Dillenia turbinata (Dilleniales).</title>
        <authorList>
            <person name="Chanderbali A."/>
        </authorList>
    </citation>
    <scope>NUCLEOTIDE SEQUENCE [LARGE SCALE GENOMIC DNA]</scope>
    <source>
        <strain evidence="9">LSX21</strain>
        <tissue evidence="9">Leaf</tissue>
    </source>
</reference>
<comment type="cofactor">
    <cofactor evidence="1">
        <name>Zn(2+)</name>
        <dbReference type="ChEBI" id="CHEBI:29105"/>
    </cofactor>
</comment>